<keyword evidence="1" id="KW-0378">Hydrolase</keyword>
<protein>
    <submittedName>
        <fullName evidence="5">N-acetylmuramoyl-L-alanine amidase</fullName>
    </submittedName>
</protein>
<dbReference type="GO" id="GO:0008745">
    <property type="term" value="F:N-acetylmuramoyl-L-alanine amidase activity"/>
    <property type="evidence" value="ECO:0007669"/>
    <property type="project" value="InterPro"/>
</dbReference>
<dbReference type="AlphaFoldDB" id="A0A2K3UYW6"/>
<feature type="domain" description="MurNAc-LAA" evidence="4">
    <location>
        <begin position="488"/>
        <end position="594"/>
    </location>
</feature>
<name>A0A2K3UYW6_9DEIO</name>
<keyword evidence="6" id="KW-1185">Reference proteome</keyword>
<organism evidence="5 6">
    <name type="scientific">Deinococcus koreensis</name>
    <dbReference type="NCBI Taxonomy" id="2054903"/>
    <lineage>
        <taxon>Bacteria</taxon>
        <taxon>Thermotogati</taxon>
        <taxon>Deinococcota</taxon>
        <taxon>Deinococci</taxon>
        <taxon>Deinococcales</taxon>
        <taxon>Deinococcaceae</taxon>
        <taxon>Deinococcus</taxon>
    </lineage>
</organism>
<feature type="region of interest" description="Disordered" evidence="2">
    <location>
        <begin position="183"/>
        <end position="286"/>
    </location>
</feature>
<dbReference type="PANTHER" id="PTHR30404">
    <property type="entry name" value="N-ACETYLMURAMOYL-L-ALANINE AMIDASE"/>
    <property type="match status" value="1"/>
</dbReference>
<keyword evidence="3" id="KW-0732">Signal</keyword>
<evidence type="ECO:0000256" key="2">
    <source>
        <dbReference type="SAM" id="MobiDB-lite"/>
    </source>
</evidence>
<dbReference type="RefSeq" id="WP_103312162.1">
    <property type="nucleotide sequence ID" value="NZ_PPPD01000001.1"/>
</dbReference>
<evidence type="ECO:0000313" key="6">
    <source>
        <dbReference type="Proteomes" id="UP000236379"/>
    </source>
</evidence>
<evidence type="ECO:0000313" key="5">
    <source>
        <dbReference type="EMBL" id="PNY81721.1"/>
    </source>
</evidence>
<proteinExistence type="predicted"/>
<sequence>MKRSAILLSSGLLLALPVTAAAQSGVPPQNVGTAAQQIPAGTPVPLNLTGMQSATFGSPRISSDGSSTRVVFDLLPGVAYTLSPTFSGLRLDVQGARVLPSVAARVGSSVTEYRAGGGQVTLITPFPLSMTEGWRASEATLATGARVLIVEISPTLSGGASPALRGAVRASVPVTADAQAVLNAPLSPPPSEATGAPPTGSAAARAPAASSAPPAPAPAEAPRAVDSLPPGDSVVPGRSGAALPPAPALPGDNTDIPSQLSGRVGGQSEAGQLLAPPRIGKNPGQTRVVFDLPPGTTYRLVPGAAGLRLELAGVEASPQQGQNLSPELRSWRFDPVPGGAAVTLTTATPTSERSGWRAELLPPASGTRSRLVIDLSPALADLSPVPPSQRVIAAVPPVPGTSGLAILALSASYVKPRVVIDPGHGGKDGGAVGSVVEKQVTLDVALRVRDLLRAAGVDVVLTRDTDRALHATKSTDLEMRAGTGTPGTQLFVSIHVNAMEARTALRGYGVETWWNPNHPLSSTLASVLQRNVVGMTGAFNQGLKSGQSLSVLRNSRIPAALVEIGYTSHPVDGQNLRDSNYLDRVAVGIAQGIREALVSGVAANGVGSAGGAGK</sequence>
<feature type="compositionally biased region" description="Low complexity" evidence="2">
    <location>
        <begin position="192"/>
        <end position="212"/>
    </location>
</feature>
<dbReference type="GO" id="GO:0030288">
    <property type="term" value="C:outer membrane-bounded periplasmic space"/>
    <property type="evidence" value="ECO:0007669"/>
    <property type="project" value="TreeGrafter"/>
</dbReference>
<accession>A0A2K3UYW6</accession>
<evidence type="ECO:0000256" key="3">
    <source>
        <dbReference type="SAM" id="SignalP"/>
    </source>
</evidence>
<dbReference type="EMBL" id="PPPD01000001">
    <property type="protein sequence ID" value="PNY81721.1"/>
    <property type="molecule type" value="Genomic_DNA"/>
</dbReference>
<dbReference type="Pfam" id="PF01520">
    <property type="entry name" value="Amidase_3"/>
    <property type="match status" value="1"/>
</dbReference>
<dbReference type="InterPro" id="IPR002508">
    <property type="entry name" value="MurNAc-LAA_cat"/>
</dbReference>
<dbReference type="SUPFAM" id="SSF53187">
    <property type="entry name" value="Zn-dependent exopeptidases"/>
    <property type="match status" value="1"/>
</dbReference>
<dbReference type="InterPro" id="IPR050695">
    <property type="entry name" value="N-acetylmuramoyl_amidase_3"/>
</dbReference>
<reference evidence="5 6" key="1">
    <citation type="submission" date="2018-01" db="EMBL/GenBank/DDBJ databases">
        <title>Deinococcus koreensis sp. nov., a radiation-resistant bacterium isolated from river water.</title>
        <authorList>
            <person name="Choi A."/>
        </authorList>
    </citation>
    <scope>NUCLEOTIDE SEQUENCE [LARGE SCALE GENOMIC DNA]</scope>
    <source>
        <strain evidence="5 6">SJW1-2</strain>
    </source>
</reference>
<gene>
    <name evidence="5" type="ORF">CVO96_10340</name>
</gene>
<evidence type="ECO:0000259" key="4">
    <source>
        <dbReference type="SMART" id="SM00646"/>
    </source>
</evidence>
<dbReference type="Proteomes" id="UP000236379">
    <property type="component" value="Unassembled WGS sequence"/>
</dbReference>
<dbReference type="CDD" id="cd02696">
    <property type="entry name" value="MurNAc-LAA"/>
    <property type="match status" value="1"/>
</dbReference>
<feature type="signal peptide" evidence="3">
    <location>
        <begin position="1"/>
        <end position="20"/>
    </location>
</feature>
<dbReference type="Gene3D" id="3.40.630.40">
    <property type="entry name" value="Zn-dependent exopeptidases"/>
    <property type="match status" value="1"/>
</dbReference>
<dbReference type="PANTHER" id="PTHR30404:SF0">
    <property type="entry name" value="N-ACETYLMURAMOYL-L-ALANINE AMIDASE AMIC"/>
    <property type="match status" value="1"/>
</dbReference>
<evidence type="ECO:0000256" key="1">
    <source>
        <dbReference type="ARBA" id="ARBA00022801"/>
    </source>
</evidence>
<dbReference type="SMART" id="SM00646">
    <property type="entry name" value="Ami_3"/>
    <property type="match status" value="1"/>
</dbReference>
<comment type="caution">
    <text evidence="5">The sequence shown here is derived from an EMBL/GenBank/DDBJ whole genome shotgun (WGS) entry which is preliminary data.</text>
</comment>
<dbReference type="OrthoDB" id="9772024at2"/>
<dbReference type="GO" id="GO:0009253">
    <property type="term" value="P:peptidoglycan catabolic process"/>
    <property type="evidence" value="ECO:0007669"/>
    <property type="project" value="InterPro"/>
</dbReference>
<feature type="chain" id="PRO_5014428970" evidence="3">
    <location>
        <begin position="21"/>
        <end position="614"/>
    </location>
</feature>